<evidence type="ECO:0000256" key="8">
    <source>
        <dbReference type="ARBA" id="ARBA00023136"/>
    </source>
</evidence>
<keyword evidence="12" id="KW-1185">Reference proteome</keyword>
<evidence type="ECO:0000256" key="4">
    <source>
        <dbReference type="ARBA" id="ARBA00022475"/>
    </source>
</evidence>
<evidence type="ECO:0000256" key="1">
    <source>
        <dbReference type="ARBA" id="ARBA00004651"/>
    </source>
</evidence>
<dbReference type="EMBL" id="CP063767">
    <property type="protein sequence ID" value="QOY60959.1"/>
    <property type="molecule type" value="Genomic_DNA"/>
</dbReference>
<sequence>MKSFMNEFKEFIARGNVMDMAVGIIIGGAFTSIVNSLVGDIITPLIATITGGGELAPDLVFFGMNIGNFLSQIVNFLIIALVVFCMIKAINTMRDKMDSLSHKGAAEPVEEPAPTCPFCLEEVKAGAKRCPHCGSELHA</sequence>
<dbReference type="InterPro" id="IPR019823">
    <property type="entry name" value="Mechanosensitive_channel_CS"/>
</dbReference>
<reference evidence="11 12" key="1">
    <citation type="submission" date="2020-10" db="EMBL/GenBank/DDBJ databases">
        <title>Olsenella immobilis sp.nov., isolated from the mud in a fermentation cellar used for the production of Chinese strong-flavoured liquor.</title>
        <authorList>
            <person name="Lu L."/>
        </authorList>
    </citation>
    <scope>NUCLEOTIDE SEQUENCE [LARGE SCALE GENOMIC DNA]</scope>
    <source>
        <strain evidence="11 12">LZLJ-2</strain>
    </source>
</reference>
<dbReference type="Pfam" id="PF01741">
    <property type="entry name" value="MscL"/>
    <property type="match status" value="1"/>
</dbReference>
<keyword evidence="5 10" id="KW-0812">Transmembrane</keyword>
<dbReference type="Proteomes" id="UP000593735">
    <property type="component" value="Chromosome"/>
</dbReference>
<dbReference type="InterPro" id="IPR036019">
    <property type="entry name" value="MscL_channel"/>
</dbReference>
<keyword evidence="3 10" id="KW-0813">Transport</keyword>
<dbReference type="KEGG" id="tio:INP52_01735"/>
<evidence type="ECO:0000313" key="11">
    <source>
        <dbReference type="EMBL" id="QOY60959.1"/>
    </source>
</evidence>
<dbReference type="GO" id="GO:0005886">
    <property type="term" value="C:plasma membrane"/>
    <property type="evidence" value="ECO:0007669"/>
    <property type="project" value="UniProtKB-SubCell"/>
</dbReference>
<accession>A0A7S7M922</accession>
<evidence type="ECO:0000256" key="2">
    <source>
        <dbReference type="ARBA" id="ARBA00007254"/>
    </source>
</evidence>
<evidence type="ECO:0000256" key="9">
    <source>
        <dbReference type="ARBA" id="ARBA00023303"/>
    </source>
</evidence>
<dbReference type="InterPro" id="IPR001185">
    <property type="entry name" value="MS_channel"/>
</dbReference>
<dbReference type="AlphaFoldDB" id="A0A7S7M922"/>
<keyword evidence="7 10" id="KW-0406">Ion transport</keyword>
<dbReference type="RefSeq" id="WP_194371856.1">
    <property type="nucleotide sequence ID" value="NZ_CP063767.1"/>
</dbReference>
<comment type="similarity">
    <text evidence="2 10">Belongs to the MscL family.</text>
</comment>
<dbReference type="PANTHER" id="PTHR30266">
    <property type="entry name" value="MECHANOSENSITIVE CHANNEL MSCL"/>
    <property type="match status" value="1"/>
</dbReference>
<dbReference type="PROSITE" id="PS01327">
    <property type="entry name" value="MSCL"/>
    <property type="match status" value="1"/>
</dbReference>
<comment type="subunit">
    <text evidence="10">Homopentamer.</text>
</comment>
<evidence type="ECO:0000256" key="10">
    <source>
        <dbReference type="HAMAP-Rule" id="MF_00115"/>
    </source>
</evidence>
<evidence type="ECO:0000256" key="6">
    <source>
        <dbReference type="ARBA" id="ARBA00022989"/>
    </source>
</evidence>
<gene>
    <name evidence="10 11" type="primary">mscL</name>
    <name evidence="11" type="ORF">INP52_01735</name>
</gene>
<feature type="transmembrane region" description="Helical" evidence="10">
    <location>
        <begin position="21"/>
        <end position="49"/>
    </location>
</feature>
<comment type="subcellular location">
    <subcellularLocation>
        <location evidence="1 10">Cell membrane</location>
        <topology evidence="1 10">Multi-pass membrane protein</topology>
    </subcellularLocation>
</comment>
<keyword evidence="4 10" id="KW-1003">Cell membrane</keyword>
<proteinExistence type="inferred from homology"/>
<protein>
    <recommendedName>
        <fullName evidence="10">Large-conductance mechanosensitive channel</fullName>
    </recommendedName>
</protein>
<dbReference type="HAMAP" id="MF_00115">
    <property type="entry name" value="MscL"/>
    <property type="match status" value="1"/>
</dbReference>
<dbReference type="Gene3D" id="1.10.1200.120">
    <property type="entry name" value="Large-conductance mechanosensitive channel, MscL, domain 1"/>
    <property type="match status" value="1"/>
</dbReference>
<dbReference type="SUPFAM" id="SSF81330">
    <property type="entry name" value="Gated mechanosensitive channel"/>
    <property type="match status" value="1"/>
</dbReference>
<evidence type="ECO:0000256" key="5">
    <source>
        <dbReference type="ARBA" id="ARBA00022692"/>
    </source>
</evidence>
<dbReference type="GO" id="GO:0008381">
    <property type="term" value="F:mechanosensitive monoatomic ion channel activity"/>
    <property type="evidence" value="ECO:0007669"/>
    <property type="project" value="UniProtKB-UniRule"/>
</dbReference>
<keyword evidence="6 10" id="KW-1133">Transmembrane helix</keyword>
<evidence type="ECO:0000256" key="3">
    <source>
        <dbReference type="ARBA" id="ARBA00022448"/>
    </source>
</evidence>
<dbReference type="InterPro" id="IPR037673">
    <property type="entry name" value="MSC/AndL"/>
</dbReference>
<name>A0A7S7M922_9ACTN</name>
<keyword evidence="9 10" id="KW-0407">Ion channel</keyword>
<feature type="transmembrane region" description="Helical" evidence="10">
    <location>
        <begin position="69"/>
        <end position="87"/>
    </location>
</feature>
<evidence type="ECO:0000313" key="12">
    <source>
        <dbReference type="Proteomes" id="UP000593735"/>
    </source>
</evidence>
<dbReference type="NCBIfam" id="TIGR00220">
    <property type="entry name" value="mscL"/>
    <property type="match status" value="1"/>
</dbReference>
<keyword evidence="8 10" id="KW-0472">Membrane</keyword>
<dbReference type="PANTHER" id="PTHR30266:SF2">
    <property type="entry name" value="LARGE-CONDUCTANCE MECHANOSENSITIVE CHANNEL"/>
    <property type="match status" value="1"/>
</dbReference>
<dbReference type="PRINTS" id="PR01264">
    <property type="entry name" value="MECHCHANNEL"/>
</dbReference>
<evidence type="ECO:0000256" key="7">
    <source>
        <dbReference type="ARBA" id="ARBA00023065"/>
    </source>
</evidence>
<comment type="function">
    <text evidence="10">Channel that opens in response to stretch forces in the membrane lipid bilayer. May participate in the regulation of osmotic pressure changes within the cell.</text>
</comment>
<organism evidence="11 12">
    <name type="scientific">Thermophilibacter immobilis</name>
    <dbReference type="NCBI Taxonomy" id="2779519"/>
    <lineage>
        <taxon>Bacteria</taxon>
        <taxon>Bacillati</taxon>
        <taxon>Actinomycetota</taxon>
        <taxon>Coriobacteriia</taxon>
        <taxon>Coriobacteriales</taxon>
        <taxon>Atopobiaceae</taxon>
        <taxon>Thermophilibacter</taxon>
    </lineage>
</organism>